<protein>
    <recommendedName>
        <fullName evidence="4">Sushi domain-containing protein</fullName>
    </recommendedName>
</protein>
<dbReference type="CDD" id="cd00033">
    <property type="entry name" value="CCP"/>
    <property type="match status" value="1"/>
</dbReference>
<proteinExistence type="predicted"/>
<comment type="caution">
    <text evidence="2">The sequence shown here is derived from an EMBL/GenBank/DDBJ whole genome shotgun (WGS) entry which is preliminary data.</text>
</comment>
<dbReference type="OrthoDB" id="6127264at2759"/>
<dbReference type="AlphaFoldDB" id="A0A8S9WZC3"/>
<dbReference type="InterPro" id="IPR000436">
    <property type="entry name" value="Sushi_SCR_CCP_dom"/>
</dbReference>
<accession>A0A8S9WZC3</accession>
<name>A0A8S9WZC3_APOLU</name>
<dbReference type="Proteomes" id="UP000466442">
    <property type="component" value="Linkage Group LG12"/>
</dbReference>
<dbReference type="EMBL" id="WIXP02000012">
    <property type="protein sequence ID" value="KAF6201569.1"/>
    <property type="molecule type" value="Genomic_DNA"/>
</dbReference>
<organism evidence="2 3">
    <name type="scientific">Apolygus lucorum</name>
    <name type="common">Small green plant bug</name>
    <name type="synonym">Lygocoris lucorum</name>
    <dbReference type="NCBI Taxonomy" id="248454"/>
    <lineage>
        <taxon>Eukaryota</taxon>
        <taxon>Metazoa</taxon>
        <taxon>Ecdysozoa</taxon>
        <taxon>Arthropoda</taxon>
        <taxon>Hexapoda</taxon>
        <taxon>Insecta</taxon>
        <taxon>Pterygota</taxon>
        <taxon>Neoptera</taxon>
        <taxon>Paraneoptera</taxon>
        <taxon>Hemiptera</taxon>
        <taxon>Heteroptera</taxon>
        <taxon>Panheteroptera</taxon>
        <taxon>Cimicomorpha</taxon>
        <taxon>Miridae</taxon>
        <taxon>Mirini</taxon>
        <taxon>Apolygus</taxon>
    </lineage>
</organism>
<evidence type="ECO:0000256" key="1">
    <source>
        <dbReference type="ARBA" id="ARBA00023157"/>
    </source>
</evidence>
<keyword evidence="1" id="KW-1015">Disulfide bond</keyword>
<dbReference type="SUPFAM" id="SSF57535">
    <property type="entry name" value="Complement control module/SCR domain"/>
    <property type="match status" value="1"/>
</dbReference>
<evidence type="ECO:0000313" key="3">
    <source>
        <dbReference type="Proteomes" id="UP000466442"/>
    </source>
</evidence>
<keyword evidence="3" id="KW-1185">Reference proteome</keyword>
<evidence type="ECO:0008006" key="4">
    <source>
        <dbReference type="Google" id="ProtNLM"/>
    </source>
</evidence>
<sequence>MATSITEVRLDLSRLLKEEIKHELFIRGLRNDGTVKELIPRLNSALASGIQPDKEALKKLDPQTEITLCSERFSELSDSIEVMSFQDKNEMGTAATSMRWAIAPEERDWKYRLSIYYTKPQDSGVFTCATPKGLTNSLNVVITDAQCERIDADTLRPKYRHLRVRSEGTKLGNSVHFHCPTGFRLNGTANLTCRANASS</sequence>
<dbReference type="InterPro" id="IPR035976">
    <property type="entry name" value="Sushi/SCR/CCP_sf"/>
</dbReference>
<evidence type="ECO:0000313" key="2">
    <source>
        <dbReference type="EMBL" id="KAF6201569.1"/>
    </source>
</evidence>
<gene>
    <name evidence="2" type="ORF">GE061_003961</name>
</gene>
<dbReference type="Gene3D" id="2.10.70.10">
    <property type="entry name" value="Complement Module, domain 1"/>
    <property type="match status" value="1"/>
</dbReference>
<reference evidence="2" key="1">
    <citation type="journal article" date="2021" name="Mol. Ecol. Resour.">
        <title>Apolygus lucorum genome provides insights into omnivorousness and mesophyll feeding.</title>
        <authorList>
            <person name="Liu Y."/>
            <person name="Liu H."/>
            <person name="Wang H."/>
            <person name="Huang T."/>
            <person name="Liu B."/>
            <person name="Yang B."/>
            <person name="Yin L."/>
            <person name="Li B."/>
            <person name="Zhang Y."/>
            <person name="Zhang S."/>
            <person name="Jiang F."/>
            <person name="Zhang X."/>
            <person name="Ren Y."/>
            <person name="Wang B."/>
            <person name="Wang S."/>
            <person name="Lu Y."/>
            <person name="Wu K."/>
            <person name="Fan W."/>
            <person name="Wang G."/>
        </authorList>
    </citation>
    <scope>NUCLEOTIDE SEQUENCE</scope>
    <source>
        <strain evidence="2">12Hb</strain>
    </source>
</reference>